<evidence type="ECO:0000313" key="2">
    <source>
        <dbReference type="EMBL" id="MBA0088723.1"/>
    </source>
</evidence>
<reference evidence="2" key="1">
    <citation type="submission" date="2020-06" db="EMBL/GenBank/DDBJ databases">
        <title>Legume-microbial interactions unlock mineral nutrients during tropical forest succession.</title>
        <authorList>
            <person name="Epihov D.Z."/>
        </authorList>
    </citation>
    <scope>NUCLEOTIDE SEQUENCE [LARGE SCALE GENOMIC DNA]</scope>
    <source>
        <strain evidence="2">Pan2503</strain>
    </source>
</reference>
<organism evidence="2 3">
    <name type="scientific">Candidatus Acidiferrum panamense</name>
    <dbReference type="NCBI Taxonomy" id="2741543"/>
    <lineage>
        <taxon>Bacteria</taxon>
        <taxon>Pseudomonadati</taxon>
        <taxon>Acidobacteriota</taxon>
        <taxon>Terriglobia</taxon>
        <taxon>Candidatus Acidiferrales</taxon>
        <taxon>Candidatus Acidiferrum</taxon>
    </lineage>
</organism>
<gene>
    <name evidence="2" type="ORF">HRJ53_27350</name>
</gene>
<keyword evidence="1" id="KW-0175">Coiled coil</keyword>
<comment type="caution">
    <text evidence="2">The sequence shown here is derived from an EMBL/GenBank/DDBJ whole genome shotgun (WGS) entry which is preliminary data.</text>
</comment>
<sequence length="87" mass="9911">MATIDKDEEMISFSSKQMEQLRKELREAISREELGQARQLEALDLVITVSQTNPQAFHRVWIQPLLAEGLSLEAALTHIVASYFQPN</sequence>
<evidence type="ECO:0000313" key="3">
    <source>
        <dbReference type="Proteomes" id="UP000567293"/>
    </source>
</evidence>
<protein>
    <submittedName>
        <fullName evidence="2">Uncharacterized protein</fullName>
    </submittedName>
</protein>
<keyword evidence="3" id="KW-1185">Reference proteome</keyword>
<accession>A0A7V8T028</accession>
<dbReference type="EMBL" id="JACDQQ010002645">
    <property type="protein sequence ID" value="MBA0088723.1"/>
    <property type="molecule type" value="Genomic_DNA"/>
</dbReference>
<name>A0A7V8T028_9BACT</name>
<dbReference type="Proteomes" id="UP000567293">
    <property type="component" value="Unassembled WGS sequence"/>
</dbReference>
<dbReference type="AlphaFoldDB" id="A0A7V8T028"/>
<feature type="coiled-coil region" evidence="1">
    <location>
        <begin position="4"/>
        <end position="38"/>
    </location>
</feature>
<evidence type="ECO:0000256" key="1">
    <source>
        <dbReference type="SAM" id="Coils"/>
    </source>
</evidence>
<proteinExistence type="predicted"/>